<dbReference type="PANTHER" id="PTHR45333:SF1">
    <property type="entry name" value="CHROMOSOME UNDETERMINED SCAFFOLD_625, WHOLE GENOME SHOTGUN SEQUENCE"/>
    <property type="match status" value="1"/>
</dbReference>
<organism evidence="1 2">
    <name type="scientific">Paramecium sonneborni</name>
    <dbReference type="NCBI Taxonomy" id="65129"/>
    <lineage>
        <taxon>Eukaryota</taxon>
        <taxon>Sar</taxon>
        <taxon>Alveolata</taxon>
        <taxon>Ciliophora</taxon>
        <taxon>Intramacronucleata</taxon>
        <taxon>Oligohymenophorea</taxon>
        <taxon>Peniculida</taxon>
        <taxon>Parameciidae</taxon>
        <taxon>Paramecium</taxon>
    </lineage>
</organism>
<dbReference type="EMBL" id="CAJJDN010000195">
    <property type="protein sequence ID" value="CAD8128738.1"/>
    <property type="molecule type" value="Genomic_DNA"/>
</dbReference>
<dbReference type="Proteomes" id="UP000692954">
    <property type="component" value="Unassembled WGS sequence"/>
</dbReference>
<dbReference type="OrthoDB" id="10455532at2759"/>
<evidence type="ECO:0000313" key="1">
    <source>
        <dbReference type="EMBL" id="CAD8128738.1"/>
    </source>
</evidence>
<evidence type="ECO:0000313" key="2">
    <source>
        <dbReference type="Proteomes" id="UP000692954"/>
    </source>
</evidence>
<dbReference type="PANTHER" id="PTHR45333">
    <property type="entry name" value="MEMBRANE PROTEIN-RELATED"/>
    <property type="match status" value="1"/>
</dbReference>
<sequence>MEQQEDLFDLLASSKVVDQSIYKATIEMLRKENVSDCLKYLQDDENLQCFLQSILQAMDITNIDQEDGVKIQMKIMMDILKSLKDHDFNHKNYCEGLCEEQRDKLIKKASKNNEIGQLLKFLVLLTSIDESFIQGGSNALYLLVQMKNDLNNQSFEDIRIKNTSLIGANFVRCNFNGSEFENVDISGLQFIICKKSG</sequence>
<gene>
    <name evidence="1" type="ORF">PSON_ATCC_30995.1.T1950010</name>
</gene>
<comment type="caution">
    <text evidence="1">The sequence shown here is derived from an EMBL/GenBank/DDBJ whole genome shotgun (WGS) entry which is preliminary data.</text>
</comment>
<protein>
    <submittedName>
        <fullName evidence="1">Uncharacterized protein</fullName>
    </submittedName>
</protein>
<name>A0A8S1RKM6_9CILI</name>
<dbReference type="AlphaFoldDB" id="A0A8S1RKM6"/>
<accession>A0A8S1RKM6</accession>
<dbReference type="Pfam" id="PF00805">
    <property type="entry name" value="Pentapeptide"/>
    <property type="match status" value="1"/>
</dbReference>
<reference evidence="1" key="1">
    <citation type="submission" date="2021-01" db="EMBL/GenBank/DDBJ databases">
        <authorList>
            <consortium name="Genoscope - CEA"/>
            <person name="William W."/>
        </authorList>
    </citation>
    <scope>NUCLEOTIDE SEQUENCE</scope>
</reference>
<proteinExistence type="predicted"/>
<keyword evidence="2" id="KW-1185">Reference proteome</keyword>
<dbReference type="InterPro" id="IPR001646">
    <property type="entry name" value="5peptide_repeat"/>
</dbReference>